<dbReference type="Pfam" id="PF10326">
    <property type="entry name" value="7TM_GPCR_Str"/>
    <property type="match status" value="1"/>
</dbReference>
<keyword evidence="1" id="KW-0812">Transmembrane</keyword>
<dbReference type="PANTHER" id="PTHR46178">
    <property type="entry name" value="SEVEN TM RECEPTOR"/>
    <property type="match status" value="1"/>
</dbReference>
<dbReference type="InterPro" id="IPR019428">
    <property type="entry name" value="7TM_GPCR_serpentine_rcpt_Str"/>
</dbReference>
<organism evidence="2 3">
    <name type="scientific">Pristionchus fissidentatus</name>
    <dbReference type="NCBI Taxonomy" id="1538716"/>
    <lineage>
        <taxon>Eukaryota</taxon>
        <taxon>Metazoa</taxon>
        <taxon>Ecdysozoa</taxon>
        <taxon>Nematoda</taxon>
        <taxon>Chromadorea</taxon>
        <taxon>Rhabditida</taxon>
        <taxon>Rhabditina</taxon>
        <taxon>Diplogasteromorpha</taxon>
        <taxon>Diplogasteroidea</taxon>
        <taxon>Neodiplogasteridae</taxon>
        <taxon>Pristionchus</taxon>
    </lineage>
</organism>
<comment type="caution">
    <text evidence="2">The sequence shown here is derived from an EMBL/GenBank/DDBJ whole genome shotgun (WGS) entry which is preliminary data.</text>
</comment>
<dbReference type="SUPFAM" id="SSF81321">
    <property type="entry name" value="Family A G protein-coupled receptor-like"/>
    <property type="match status" value="1"/>
</dbReference>
<keyword evidence="1" id="KW-1133">Transmembrane helix</keyword>
<feature type="non-terminal residue" evidence="2">
    <location>
        <position position="104"/>
    </location>
</feature>
<evidence type="ECO:0000256" key="1">
    <source>
        <dbReference type="SAM" id="Phobius"/>
    </source>
</evidence>
<keyword evidence="1" id="KW-0472">Membrane</keyword>
<evidence type="ECO:0008006" key="4">
    <source>
        <dbReference type="Google" id="ProtNLM"/>
    </source>
</evidence>
<dbReference type="EMBL" id="BTSY01000001">
    <property type="protein sequence ID" value="GMT10470.1"/>
    <property type="molecule type" value="Genomic_DNA"/>
</dbReference>
<evidence type="ECO:0000313" key="2">
    <source>
        <dbReference type="EMBL" id="GMT10470.1"/>
    </source>
</evidence>
<feature type="transmembrane region" description="Helical" evidence="1">
    <location>
        <begin position="49"/>
        <end position="73"/>
    </location>
</feature>
<dbReference type="Proteomes" id="UP001432322">
    <property type="component" value="Unassembled WGS sequence"/>
</dbReference>
<sequence>KAISKKAKRNHSKALKLLVAQLALPFLFLYIPTFIVEFFTLVLRENITMIIKIHLVMLISFYPVANAACIIFMTDDFRNYILSTTGGECNVINVMAVNAPIMKN</sequence>
<reference evidence="2" key="1">
    <citation type="submission" date="2023-10" db="EMBL/GenBank/DDBJ databases">
        <title>Genome assembly of Pristionchus species.</title>
        <authorList>
            <person name="Yoshida K."/>
            <person name="Sommer R.J."/>
        </authorList>
    </citation>
    <scope>NUCLEOTIDE SEQUENCE</scope>
    <source>
        <strain evidence="2">RS5133</strain>
    </source>
</reference>
<gene>
    <name evidence="2" type="ORF">PFISCL1PPCAC_1767</name>
</gene>
<feature type="non-terminal residue" evidence="2">
    <location>
        <position position="1"/>
    </location>
</feature>
<dbReference type="AlphaFoldDB" id="A0AAV5UY70"/>
<keyword evidence="3" id="KW-1185">Reference proteome</keyword>
<feature type="transmembrane region" description="Helical" evidence="1">
    <location>
        <begin position="21"/>
        <end position="43"/>
    </location>
</feature>
<dbReference type="PANTHER" id="PTHR46178:SF9">
    <property type="entry name" value="SEVEN TM RECEPTOR"/>
    <property type="match status" value="1"/>
</dbReference>
<evidence type="ECO:0000313" key="3">
    <source>
        <dbReference type="Proteomes" id="UP001432322"/>
    </source>
</evidence>
<accession>A0AAV5UY70</accession>
<protein>
    <recommendedName>
        <fullName evidence="4">G protein-coupled receptor</fullName>
    </recommendedName>
</protein>
<proteinExistence type="predicted"/>
<name>A0AAV5UY70_9BILA</name>